<dbReference type="Pfam" id="PF07676">
    <property type="entry name" value="PD40"/>
    <property type="match status" value="3"/>
</dbReference>
<dbReference type="STRING" id="1227456.C450_18008"/>
<feature type="region of interest" description="Disordered" evidence="3">
    <location>
        <begin position="35"/>
        <end position="130"/>
    </location>
</feature>
<evidence type="ECO:0000256" key="1">
    <source>
        <dbReference type="ARBA" id="ARBA00022801"/>
    </source>
</evidence>
<gene>
    <name evidence="5" type="ORF">C450_18008</name>
</gene>
<dbReference type="PANTHER" id="PTHR42776:SF27">
    <property type="entry name" value="DIPEPTIDYL PEPTIDASE FAMILY MEMBER 6"/>
    <property type="match status" value="1"/>
</dbReference>
<dbReference type="EMBL" id="AOME01000079">
    <property type="protein sequence ID" value="EMA49183.1"/>
    <property type="molecule type" value="Genomic_DNA"/>
</dbReference>
<dbReference type="InterPro" id="IPR001375">
    <property type="entry name" value="Peptidase_S9_cat"/>
</dbReference>
<keyword evidence="2" id="KW-0720">Serine protease</keyword>
<evidence type="ECO:0000259" key="4">
    <source>
        <dbReference type="Pfam" id="PF00326"/>
    </source>
</evidence>
<dbReference type="RefSeq" id="WP_005045697.1">
    <property type="nucleotide sequence ID" value="NZ_AOME01000079.1"/>
</dbReference>
<dbReference type="SUPFAM" id="SSF53474">
    <property type="entry name" value="alpha/beta-Hydrolases"/>
    <property type="match status" value="1"/>
</dbReference>
<dbReference type="InterPro" id="IPR011659">
    <property type="entry name" value="WD40"/>
</dbReference>
<organism evidence="5 6">
    <name type="scientific">Halococcus salifodinae DSM 8989</name>
    <dbReference type="NCBI Taxonomy" id="1227456"/>
    <lineage>
        <taxon>Archaea</taxon>
        <taxon>Methanobacteriati</taxon>
        <taxon>Methanobacteriota</taxon>
        <taxon>Stenosarchaea group</taxon>
        <taxon>Halobacteria</taxon>
        <taxon>Halobacteriales</taxon>
        <taxon>Halococcaceae</taxon>
        <taxon>Halococcus</taxon>
    </lineage>
</organism>
<dbReference type="PATRIC" id="fig|1227456.3.peg.3660"/>
<dbReference type="Gene3D" id="2.120.10.30">
    <property type="entry name" value="TolB, C-terminal domain"/>
    <property type="match status" value="2"/>
</dbReference>
<dbReference type="Proteomes" id="UP000011625">
    <property type="component" value="Unassembled WGS sequence"/>
</dbReference>
<accession>M0MV27</accession>
<dbReference type="InterPro" id="IPR011042">
    <property type="entry name" value="6-blade_b-propeller_TolB-like"/>
</dbReference>
<dbReference type="GO" id="GO:0006508">
    <property type="term" value="P:proteolysis"/>
    <property type="evidence" value="ECO:0007669"/>
    <property type="project" value="InterPro"/>
</dbReference>
<evidence type="ECO:0000313" key="5">
    <source>
        <dbReference type="EMBL" id="EMA49183.1"/>
    </source>
</evidence>
<evidence type="ECO:0000256" key="2">
    <source>
        <dbReference type="ARBA" id="ARBA00022825"/>
    </source>
</evidence>
<keyword evidence="1" id="KW-0378">Hydrolase</keyword>
<dbReference type="Pfam" id="PF00326">
    <property type="entry name" value="Peptidase_S9"/>
    <property type="match status" value="1"/>
</dbReference>
<evidence type="ECO:0000256" key="3">
    <source>
        <dbReference type="SAM" id="MobiDB-lite"/>
    </source>
</evidence>
<evidence type="ECO:0000313" key="6">
    <source>
        <dbReference type="Proteomes" id="UP000011625"/>
    </source>
</evidence>
<name>M0MV27_9EURY</name>
<keyword evidence="5" id="KW-0645">Protease</keyword>
<dbReference type="PANTHER" id="PTHR42776">
    <property type="entry name" value="SERINE PEPTIDASE S9 FAMILY MEMBER"/>
    <property type="match status" value="1"/>
</dbReference>
<proteinExistence type="predicted"/>
<comment type="caution">
    <text evidence="5">The sequence shown here is derived from an EMBL/GenBank/DDBJ whole genome shotgun (WGS) entry which is preliminary data.</text>
</comment>
<dbReference type="GO" id="GO:0004252">
    <property type="term" value="F:serine-type endopeptidase activity"/>
    <property type="evidence" value="ECO:0007669"/>
    <property type="project" value="TreeGrafter"/>
</dbReference>
<dbReference type="AlphaFoldDB" id="M0MV27"/>
<keyword evidence="6" id="KW-1185">Reference proteome</keyword>
<keyword evidence="5" id="KW-0031">Aminopeptidase</keyword>
<dbReference type="Gene3D" id="3.40.50.1820">
    <property type="entry name" value="alpha/beta hydrolase"/>
    <property type="match status" value="1"/>
</dbReference>
<feature type="compositionally biased region" description="Acidic residues" evidence="3">
    <location>
        <begin position="91"/>
        <end position="116"/>
    </location>
</feature>
<dbReference type="InterPro" id="IPR029058">
    <property type="entry name" value="AB_hydrolase_fold"/>
</dbReference>
<dbReference type="GO" id="GO:0004177">
    <property type="term" value="F:aminopeptidase activity"/>
    <property type="evidence" value="ECO:0007669"/>
    <property type="project" value="UniProtKB-KW"/>
</dbReference>
<protein>
    <submittedName>
        <fullName evidence="5">Dipeptidyl aminopeptidase/acylaminoacyl peptidase</fullName>
    </submittedName>
</protein>
<reference evidence="5 6" key="1">
    <citation type="journal article" date="2014" name="PLoS Genet.">
        <title>Phylogenetically driven sequencing of extremely halophilic archaea reveals strategies for static and dynamic osmo-response.</title>
        <authorList>
            <person name="Becker E.A."/>
            <person name="Seitzer P.M."/>
            <person name="Tritt A."/>
            <person name="Larsen D."/>
            <person name="Krusor M."/>
            <person name="Yao A.I."/>
            <person name="Wu D."/>
            <person name="Madern D."/>
            <person name="Eisen J.A."/>
            <person name="Darling A.E."/>
            <person name="Facciotti M.T."/>
        </authorList>
    </citation>
    <scope>NUCLEOTIDE SEQUENCE [LARGE SCALE GENOMIC DNA]</scope>
    <source>
        <strain evidence="5 6">DSM 8989</strain>
    </source>
</reference>
<dbReference type="SUPFAM" id="SSF82171">
    <property type="entry name" value="DPP6 N-terminal domain-like"/>
    <property type="match status" value="1"/>
</dbReference>
<sequence>MAPDTAPLPADAFYEYTAILDIATSPNGERVAFVATESDEREDERRRSVFVAPTDGTDEPYRLTRASDAGSPQWSPDGSKLAITAAREQDTELAVEPSDDADEEDAADGNGDDGEGGDGNGGGDDGPESQVWVFDLVRGGDARQITDRSEGVTGFDWGPDGDRIVVAAPDPTDEEEGYQEQVDDDGPIEIERLQHKVNGSGWTDTVTTYLFVVDIESREETRLDRANDGEMGSRRPLAPAWSPDGDRIAFTAYLGDDPDDTMALDLYTIRPDGTGRERLTDADRRLQAPTWSPDGDRIAFVGGDPTNWYIPSEVFVADAASGEDHSVSASLDRTVAWGGGPQWIDEDTLLALIADEGNSVPVRLDADADDPAWLAPWQGDDRAIRALDTSDDGEQAAVLVSEPSAADVYALNVADFGTIDGHASADDDPLDRVTTANEGLLDEGQVPGFERVTWEDSDGIEIEGLVYLPSGFDPDDPDARPVVASVHGGPMSYDAPAFGFDTPYWTSRGYVVLRPNYRGSTSYGREFSERLRGTRGEKEVDDVVSGVDHLVERGWADGDRAFVTGFSYGGITTAATVTSTDRFAAAAAEHGIYDFYSVFGTDDNHNWHEDEFGLPWENPEAYRELSSLTDVGEIDTPLLVTAGERDWRCPPTQAEQLHVSVKKQGVDSKLVIYQDEHHNIGDPDRAIHRIEALTDWFDDHDPGTE</sequence>
<dbReference type="OrthoDB" id="25019at2157"/>
<feature type="domain" description="Peptidase S9 prolyl oligopeptidase catalytic" evidence="4">
    <location>
        <begin position="498"/>
        <end position="700"/>
    </location>
</feature>